<gene>
    <name evidence="8 9" type="primary">rpmE</name>
    <name evidence="9" type="ORF">Pan216_37860</name>
</gene>
<evidence type="ECO:0000256" key="1">
    <source>
        <dbReference type="ARBA" id="ARBA00009296"/>
    </source>
</evidence>
<comment type="function">
    <text evidence="8">Binds the 23S rRNA.</text>
</comment>
<dbReference type="GO" id="GO:1990904">
    <property type="term" value="C:ribonucleoprotein complex"/>
    <property type="evidence" value="ECO:0007669"/>
    <property type="project" value="UniProtKB-KW"/>
</dbReference>
<evidence type="ECO:0000256" key="5">
    <source>
        <dbReference type="ARBA" id="ARBA00022980"/>
    </source>
</evidence>
<sequence>MKKEGHPAYVECNVRCACGNSFTTRATVEEMKLDICSACHPFFTGKQKYVDTAGRVDRFRKKFNWDKRKEEKSAAKG</sequence>
<accession>A0A518B7I5</accession>
<dbReference type="PROSITE" id="PS01143">
    <property type="entry name" value="RIBOSOMAL_L31"/>
    <property type="match status" value="1"/>
</dbReference>
<dbReference type="KEGG" id="knv:Pan216_37860"/>
<dbReference type="NCBIfam" id="NF000612">
    <property type="entry name" value="PRK00019.1"/>
    <property type="match status" value="1"/>
</dbReference>
<comment type="subunit">
    <text evidence="2 8">Part of the 50S ribosomal subunit.</text>
</comment>
<dbReference type="PRINTS" id="PR01249">
    <property type="entry name" value="RIBOSOMALL31"/>
</dbReference>
<dbReference type="EMBL" id="CP036279">
    <property type="protein sequence ID" value="QDU62913.1"/>
    <property type="molecule type" value="Genomic_DNA"/>
</dbReference>
<evidence type="ECO:0000313" key="10">
    <source>
        <dbReference type="Proteomes" id="UP000317093"/>
    </source>
</evidence>
<evidence type="ECO:0000256" key="3">
    <source>
        <dbReference type="ARBA" id="ARBA00022730"/>
    </source>
</evidence>
<dbReference type="GO" id="GO:0005840">
    <property type="term" value="C:ribosome"/>
    <property type="evidence" value="ECO:0007669"/>
    <property type="project" value="UniProtKB-KW"/>
</dbReference>
<keyword evidence="5 8" id="KW-0689">Ribosomal protein</keyword>
<dbReference type="HAMAP" id="MF_00501">
    <property type="entry name" value="Ribosomal_bL31_1"/>
    <property type="match status" value="1"/>
</dbReference>
<feature type="binding site" evidence="8">
    <location>
        <position position="16"/>
    </location>
    <ligand>
        <name>Zn(2+)</name>
        <dbReference type="ChEBI" id="CHEBI:29105"/>
    </ligand>
</feature>
<dbReference type="InterPro" id="IPR042105">
    <property type="entry name" value="Ribosomal_bL31_sf"/>
</dbReference>
<evidence type="ECO:0000256" key="7">
    <source>
        <dbReference type="ARBA" id="ARBA00035687"/>
    </source>
</evidence>
<dbReference type="PANTHER" id="PTHR33280:SF6">
    <property type="entry name" value="LARGE RIBOSOMAL SUBUNIT PROTEIN BL31A"/>
    <property type="match status" value="1"/>
</dbReference>
<dbReference type="GO" id="GO:0019843">
    <property type="term" value="F:rRNA binding"/>
    <property type="evidence" value="ECO:0007669"/>
    <property type="project" value="UniProtKB-KW"/>
</dbReference>
<dbReference type="PANTHER" id="PTHR33280">
    <property type="entry name" value="50S RIBOSOMAL PROTEIN L31, CHLOROPLASTIC"/>
    <property type="match status" value="1"/>
</dbReference>
<evidence type="ECO:0000256" key="4">
    <source>
        <dbReference type="ARBA" id="ARBA00022884"/>
    </source>
</evidence>
<organism evidence="9 10">
    <name type="scientific">Kolteria novifilia</name>
    <dbReference type="NCBI Taxonomy" id="2527975"/>
    <lineage>
        <taxon>Bacteria</taxon>
        <taxon>Pseudomonadati</taxon>
        <taxon>Planctomycetota</taxon>
        <taxon>Planctomycetia</taxon>
        <taxon>Kolteriales</taxon>
        <taxon>Kolteriaceae</taxon>
        <taxon>Kolteria</taxon>
    </lineage>
</organism>
<reference evidence="9 10" key="1">
    <citation type="submission" date="2019-02" db="EMBL/GenBank/DDBJ databases">
        <title>Deep-cultivation of Planctomycetes and their phenomic and genomic characterization uncovers novel biology.</title>
        <authorList>
            <person name="Wiegand S."/>
            <person name="Jogler M."/>
            <person name="Boedeker C."/>
            <person name="Pinto D."/>
            <person name="Vollmers J."/>
            <person name="Rivas-Marin E."/>
            <person name="Kohn T."/>
            <person name="Peeters S.H."/>
            <person name="Heuer A."/>
            <person name="Rast P."/>
            <person name="Oberbeckmann S."/>
            <person name="Bunk B."/>
            <person name="Jeske O."/>
            <person name="Meyerdierks A."/>
            <person name="Storesund J.E."/>
            <person name="Kallscheuer N."/>
            <person name="Luecker S."/>
            <person name="Lage O.M."/>
            <person name="Pohl T."/>
            <person name="Merkel B.J."/>
            <person name="Hornburger P."/>
            <person name="Mueller R.-W."/>
            <person name="Bruemmer F."/>
            <person name="Labrenz M."/>
            <person name="Spormann A.M."/>
            <person name="Op den Camp H."/>
            <person name="Overmann J."/>
            <person name="Amann R."/>
            <person name="Jetten M.S.M."/>
            <person name="Mascher T."/>
            <person name="Medema M.H."/>
            <person name="Devos D.P."/>
            <person name="Kaster A.-K."/>
            <person name="Ovreas L."/>
            <person name="Rohde M."/>
            <person name="Galperin M.Y."/>
            <person name="Jogler C."/>
        </authorList>
    </citation>
    <scope>NUCLEOTIDE SEQUENCE [LARGE SCALE GENOMIC DNA]</scope>
    <source>
        <strain evidence="9 10">Pan216</strain>
    </source>
</reference>
<dbReference type="NCBIfam" id="NF001809">
    <property type="entry name" value="PRK00528.1"/>
    <property type="match status" value="1"/>
</dbReference>
<dbReference type="AlphaFoldDB" id="A0A518B7I5"/>
<dbReference type="GO" id="GO:0046872">
    <property type="term" value="F:metal ion binding"/>
    <property type="evidence" value="ECO:0007669"/>
    <property type="project" value="UniProtKB-KW"/>
</dbReference>
<keyword evidence="4 8" id="KW-0694">RNA-binding</keyword>
<dbReference type="GO" id="GO:0003735">
    <property type="term" value="F:structural constituent of ribosome"/>
    <property type="evidence" value="ECO:0007669"/>
    <property type="project" value="InterPro"/>
</dbReference>
<dbReference type="OrthoDB" id="9803251at2"/>
<dbReference type="Gene3D" id="4.10.830.30">
    <property type="entry name" value="Ribosomal protein L31"/>
    <property type="match status" value="1"/>
</dbReference>
<comment type="cofactor">
    <cofactor evidence="8">
        <name>Zn(2+)</name>
        <dbReference type="ChEBI" id="CHEBI:29105"/>
    </cofactor>
    <text evidence="8">Binds 1 zinc ion per subunit.</text>
</comment>
<name>A0A518B7I5_9BACT</name>
<dbReference type="InterPro" id="IPR027491">
    <property type="entry name" value="Ribosomal_bL31_A"/>
</dbReference>
<evidence type="ECO:0000256" key="8">
    <source>
        <dbReference type="HAMAP-Rule" id="MF_00501"/>
    </source>
</evidence>
<dbReference type="Proteomes" id="UP000317093">
    <property type="component" value="Chromosome"/>
</dbReference>
<comment type="similarity">
    <text evidence="1 8">Belongs to the bacterial ribosomal protein bL31 family. Type A subfamily.</text>
</comment>
<keyword evidence="10" id="KW-1185">Reference proteome</keyword>
<feature type="binding site" evidence="8">
    <location>
        <position position="39"/>
    </location>
    <ligand>
        <name>Zn(2+)</name>
        <dbReference type="ChEBI" id="CHEBI:29105"/>
    </ligand>
</feature>
<keyword evidence="6 8" id="KW-0687">Ribonucleoprotein</keyword>
<dbReference type="SUPFAM" id="SSF143800">
    <property type="entry name" value="L28p-like"/>
    <property type="match status" value="1"/>
</dbReference>
<keyword evidence="3 8" id="KW-0699">rRNA-binding</keyword>
<dbReference type="GO" id="GO:0006412">
    <property type="term" value="P:translation"/>
    <property type="evidence" value="ECO:0007669"/>
    <property type="project" value="UniProtKB-UniRule"/>
</dbReference>
<dbReference type="RefSeq" id="WP_145259994.1">
    <property type="nucleotide sequence ID" value="NZ_CP036279.1"/>
</dbReference>
<dbReference type="NCBIfam" id="TIGR00105">
    <property type="entry name" value="L31"/>
    <property type="match status" value="1"/>
</dbReference>
<keyword evidence="8" id="KW-0862">Zinc</keyword>
<protein>
    <recommendedName>
        <fullName evidence="7 8">Large ribosomal subunit protein bL31</fullName>
    </recommendedName>
</protein>
<dbReference type="InterPro" id="IPR034704">
    <property type="entry name" value="Ribosomal_bL28/bL31-like_sf"/>
</dbReference>
<feature type="binding site" evidence="8">
    <location>
        <position position="36"/>
    </location>
    <ligand>
        <name>Zn(2+)</name>
        <dbReference type="ChEBI" id="CHEBI:29105"/>
    </ligand>
</feature>
<dbReference type="InterPro" id="IPR002150">
    <property type="entry name" value="Ribosomal_bL31"/>
</dbReference>
<feature type="binding site" evidence="8">
    <location>
        <position position="18"/>
    </location>
    <ligand>
        <name>Zn(2+)</name>
        <dbReference type="ChEBI" id="CHEBI:29105"/>
    </ligand>
</feature>
<proteinExistence type="inferred from homology"/>
<dbReference type="Pfam" id="PF01197">
    <property type="entry name" value="Ribosomal_L31"/>
    <property type="match status" value="1"/>
</dbReference>
<keyword evidence="8" id="KW-0479">Metal-binding</keyword>
<evidence type="ECO:0000256" key="2">
    <source>
        <dbReference type="ARBA" id="ARBA00011838"/>
    </source>
</evidence>
<evidence type="ECO:0000313" key="9">
    <source>
        <dbReference type="EMBL" id="QDU62913.1"/>
    </source>
</evidence>
<evidence type="ECO:0000256" key="6">
    <source>
        <dbReference type="ARBA" id="ARBA00023274"/>
    </source>
</evidence>